<dbReference type="Gene3D" id="1.10.238.10">
    <property type="entry name" value="EF-hand"/>
    <property type="match status" value="1"/>
</dbReference>
<dbReference type="PANTHER" id="PTHR10827:SF52">
    <property type="entry name" value="IP16409P"/>
    <property type="match status" value="1"/>
</dbReference>
<feature type="signal peptide" evidence="4">
    <location>
        <begin position="1"/>
        <end position="15"/>
    </location>
</feature>
<dbReference type="Proteomes" id="UP000694382">
    <property type="component" value="Unassembled WGS sequence"/>
</dbReference>
<evidence type="ECO:0000256" key="3">
    <source>
        <dbReference type="SAM" id="MobiDB-lite"/>
    </source>
</evidence>
<dbReference type="Ensembl" id="ENSCPVT00000026786.1">
    <property type="protein sequence ID" value="ENSCPVP00000026580.1"/>
    <property type="gene ID" value="ENSCPVG00000017497.1"/>
</dbReference>
<evidence type="ECO:0000256" key="2">
    <source>
        <dbReference type="ARBA" id="ARBA00022837"/>
    </source>
</evidence>
<feature type="region of interest" description="Disordered" evidence="3">
    <location>
        <begin position="152"/>
        <end position="281"/>
    </location>
</feature>
<keyword evidence="1" id="KW-0479">Metal-binding</keyword>
<feature type="compositionally biased region" description="Polar residues" evidence="3">
    <location>
        <begin position="266"/>
        <end position="278"/>
    </location>
</feature>
<keyword evidence="2" id="KW-0106">Calcium</keyword>
<feature type="compositionally biased region" description="Polar residues" evidence="3">
    <location>
        <begin position="194"/>
        <end position="208"/>
    </location>
</feature>
<evidence type="ECO:0000256" key="4">
    <source>
        <dbReference type="SAM" id="SignalP"/>
    </source>
</evidence>
<feature type="compositionally biased region" description="Polar residues" evidence="3">
    <location>
        <begin position="168"/>
        <end position="179"/>
    </location>
</feature>
<accession>A0A8U8BY26</accession>
<dbReference type="PROSITE" id="PS00018">
    <property type="entry name" value="EF_HAND_1"/>
    <property type="match status" value="2"/>
</dbReference>
<dbReference type="GO" id="GO:0005783">
    <property type="term" value="C:endoplasmic reticulum"/>
    <property type="evidence" value="ECO:0007669"/>
    <property type="project" value="TreeGrafter"/>
</dbReference>
<dbReference type="PANTHER" id="PTHR10827">
    <property type="entry name" value="RETICULOCALBIN"/>
    <property type="match status" value="1"/>
</dbReference>
<dbReference type="InterPro" id="IPR018247">
    <property type="entry name" value="EF_Hand_1_Ca_BS"/>
</dbReference>
<evidence type="ECO:0000313" key="6">
    <source>
        <dbReference type="Proteomes" id="UP000694382"/>
    </source>
</evidence>
<keyword evidence="6" id="KW-1185">Reference proteome</keyword>
<dbReference type="InterPro" id="IPR011992">
    <property type="entry name" value="EF-hand-dom_pair"/>
</dbReference>
<proteinExistence type="predicted"/>
<sequence>MLPCSLWPLLALALGGSPHAPHPHFGAPHGHEDPQGLFYDHAALWGAQEAREQRELPPEESRRRLGLLVGLMDADASGLLSRAELRAWILRRHRGSRQAALRSESARLDRDSDGVVTWHEFSAQSFGDTQDFGGSPDPEAHRKLLERSRRRFRAADEDGDGRLEAAGSTPSCTPRTSPGSRTSWCRRRSRTWIGTGTDSSRWTSTSLIYSRAPPAPRSPPRSSGNGSNSCAFGTRTGTGAWDPPRSNCGSAPPAPTGPGGGVPESNLRSKNPNGSKWQNRPERAKRGFLGVLGGFWGVFFQVRIPKKSQHSQKTPTFPKNPKIPQKIGVKMAKTALKTEKKWDF</sequence>
<organism evidence="5 6">
    <name type="scientific">Geospiza parvula</name>
    <name type="common">Small tree-finch</name>
    <name type="synonym">Camarhynchus parvulus</name>
    <dbReference type="NCBI Taxonomy" id="87175"/>
    <lineage>
        <taxon>Eukaryota</taxon>
        <taxon>Metazoa</taxon>
        <taxon>Chordata</taxon>
        <taxon>Craniata</taxon>
        <taxon>Vertebrata</taxon>
        <taxon>Euteleostomi</taxon>
        <taxon>Archelosauria</taxon>
        <taxon>Archosauria</taxon>
        <taxon>Dinosauria</taxon>
        <taxon>Saurischia</taxon>
        <taxon>Theropoda</taxon>
        <taxon>Coelurosauria</taxon>
        <taxon>Aves</taxon>
        <taxon>Neognathae</taxon>
        <taxon>Neoaves</taxon>
        <taxon>Telluraves</taxon>
        <taxon>Australaves</taxon>
        <taxon>Passeriformes</taxon>
        <taxon>Thraupidae</taxon>
        <taxon>Camarhynchus</taxon>
    </lineage>
</organism>
<evidence type="ECO:0000313" key="5">
    <source>
        <dbReference type="Ensembl" id="ENSCPVP00000023721.1"/>
    </source>
</evidence>
<feature type="compositionally biased region" description="Low complexity" evidence="3">
    <location>
        <begin position="220"/>
        <end position="229"/>
    </location>
</feature>
<dbReference type="GO" id="GO:0005509">
    <property type="term" value="F:calcium ion binding"/>
    <property type="evidence" value="ECO:0007669"/>
    <property type="project" value="TreeGrafter"/>
</dbReference>
<keyword evidence="4" id="KW-0732">Signal</keyword>
<name>A0A8U8BY26_GEOPR</name>
<feature type="compositionally biased region" description="Basic and acidic residues" evidence="3">
    <location>
        <begin position="152"/>
        <end position="163"/>
    </location>
</feature>
<protein>
    <submittedName>
        <fullName evidence="5">Uncharacterized protein</fullName>
    </submittedName>
</protein>
<dbReference type="SUPFAM" id="SSF47473">
    <property type="entry name" value="EF-hand"/>
    <property type="match status" value="1"/>
</dbReference>
<reference evidence="5" key="1">
    <citation type="submission" date="2025-05" db="UniProtKB">
        <authorList>
            <consortium name="Ensembl"/>
        </authorList>
    </citation>
    <scope>IDENTIFICATION</scope>
</reference>
<dbReference type="Ensembl" id="ENSCPVT00000027775.1">
    <property type="protein sequence ID" value="ENSCPVP00000023721.1"/>
    <property type="gene ID" value="ENSCPVG00000017497.1"/>
</dbReference>
<evidence type="ECO:0000256" key="1">
    <source>
        <dbReference type="ARBA" id="ARBA00022723"/>
    </source>
</evidence>
<dbReference type="AlphaFoldDB" id="A0A8U8BY26"/>
<feature type="chain" id="PRO_5044694398" evidence="4">
    <location>
        <begin position="16"/>
        <end position="344"/>
    </location>
</feature>